<feature type="region of interest" description="Disordered" evidence="1">
    <location>
        <begin position="27"/>
        <end position="53"/>
    </location>
</feature>
<feature type="signal peptide" evidence="2">
    <location>
        <begin position="1"/>
        <end position="21"/>
    </location>
</feature>
<dbReference type="RefSeq" id="WP_141517050.1">
    <property type="nucleotide sequence ID" value="NZ_VICE01000012.1"/>
</dbReference>
<gene>
    <name evidence="3" type="ORF">FKV25_01655</name>
</gene>
<reference evidence="3 4" key="1">
    <citation type="submission" date="2019-06" db="EMBL/GenBank/DDBJ databases">
        <title>Lysobacter alkalisoli sp. nov. isolated from saline soil.</title>
        <authorList>
            <person name="Sun J.-Q."/>
            <person name="Xu L."/>
        </authorList>
    </citation>
    <scope>NUCLEOTIDE SEQUENCE [LARGE SCALE GENOMIC DNA]</scope>
    <source>
        <strain evidence="3 4">JCM 31130</strain>
    </source>
</reference>
<dbReference type="AlphaFoldDB" id="A0A508AS74"/>
<keyword evidence="2" id="KW-0732">Signal</keyword>
<sequence length="165" mass="16908">MIRNRTTYAVAAALVATLAVAGCKKDEPAAPEATTAPPPPTLEPSTEAAPMAASAEVTGVELGTAVGPDMRVATPATAFAPADTIHASVSTMTTDPAATVPAKLGVKWTFGGDTVVHEETQDVNLSGKGVTAFQISKPDGWPAGSYKLDVMLDGNVVQSRDFEVK</sequence>
<keyword evidence="4" id="KW-1185">Reference proteome</keyword>
<dbReference type="OrthoDB" id="6008970at2"/>
<organism evidence="3 4">
    <name type="scientific">Marilutibacter aestuarii</name>
    <dbReference type="NCBI Taxonomy" id="1706195"/>
    <lineage>
        <taxon>Bacteria</taxon>
        <taxon>Pseudomonadati</taxon>
        <taxon>Pseudomonadota</taxon>
        <taxon>Gammaproteobacteria</taxon>
        <taxon>Lysobacterales</taxon>
        <taxon>Lysobacteraceae</taxon>
        <taxon>Marilutibacter</taxon>
    </lineage>
</organism>
<evidence type="ECO:0000256" key="2">
    <source>
        <dbReference type="SAM" id="SignalP"/>
    </source>
</evidence>
<protein>
    <submittedName>
        <fullName evidence="3">Uncharacterized protein</fullName>
    </submittedName>
</protein>
<dbReference type="Proteomes" id="UP000318212">
    <property type="component" value="Unassembled WGS sequence"/>
</dbReference>
<evidence type="ECO:0000256" key="1">
    <source>
        <dbReference type="SAM" id="MobiDB-lite"/>
    </source>
</evidence>
<evidence type="ECO:0000313" key="4">
    <source>
        <dbReference type="Proteomes" id="UP000318212"/>
    </source>
</evidence>
<evidence type="ECO:0000313" key="3">
    <source>
        <dbReference type="EMBL" id="TQD51324.1"/>
    </source>
</evidence>
<dbReference type="EMBL" id="VICE01000012">
    <property type="protein sequence ID" value="TQD51324.1"/>
    <property type="molecule type" value="Genomic_DNA"/>
</dbReference>
<comment type="caution">
    <text evidence="3">The sequence shown here is derived from an EMBL/GenBank/DDBJ whole genome shotgun (WGS) entry which is preliminary data.</text>
</comment>
<name>A0A508AS74_9GAMM</name>
<feature type="chain" id="PRO_5021198354" evidence="2">
    <location>
        <begin position="22"/>
        <end position="165"/>
    </location>
</feature>
<proteinExistence type="predicted"/>
<dbReference type="PROSITE" id="PS51257">
    <property type="entry name" value="PROKAR_LIPOPROTEIN"/>
    <property type="match status" value="1"/>
</dbReference>
<accession>A0A508AS74</accession>